<feature type="compositionally biased region" description="Polar residues" evidence="8">
    <location>
        <begin position="830"/>
        <end position="850"/>
    </location>
</feature>
<dbReference type="SMART" id="SM00487">
    <property type="entry name" value="DEXDc"/>
    <property type="match status" value="1"/>
</dbReference>
<dbReference type="GO" id="GO:0009378">
    <property type="term" value="F:four-way junction helicase activity"/>
    <property type="evidence" value="ECO:0007669"/>
    <property type="project" value="TreeGrafter"/>
</dbReference>
<evidence type="ECO:0000256" key="4">
    <source>
        <dbReference type="ARBA" id="ARBA00022801"/>
    </source>
</evidence>
<accession>A0AAE0YVC6</accession>
<feature type="compositionally biased region" description="Basic and acidic residues" evidence="8">
    <location>
        <begin position="2346"/>
        <end position="2357"/>
    </location>
</feature>
<evidence type="ECO:0000259" key="9">
    <source>
        <dbReference type="PROSITE" id="PS51192"/>
    </source>
</evidence>
<feature type="compositionally biased region" description="Polar residues" evidence="8">
    <location>
        <begin position="1534"/>
        <end position="1551"/>
    </location>
</feature>
<feature type="compositionally biased region" description="Polar residues" evidence="8">
    <location>
        <begin position="1359"/>
        <end position="1374"/>
    </location>
</feature>
<keyword evidence="5" id="KW-0347">Helicase</keyword>
<feature type="region of interest" description="Disordered" evidence="8">
    <location>
        <begin position="649"/>
        <end position="675"/>
    </location>
</feature>
<evidence type="ECO:0000256" key="1">
    <source>
        <dbReference type="ARBA" id="ARBA00004123"/>
    </source>
</evidence>
<dbReference type="CDD" id="cd18801">
    <property type="entry name" value="SF2_C_FANCM_Hef"/>
    <property type="match status" value="1"/>
</dbReference>
<dbReference type="CDD" id="cd12091">
    <property type="entry name" value="FANCM_ID"/>
    <property type="match status" value="1"/>
</dbReference>
<comment type="caution">
    <text evidence="11">The sequence shown here is derived from an EMBL/GenBank/DDBJ whole genome shotgun (WGS) entry which is preliminary data.</text>
</comment>
<feature type="region of interest" description="Disordered" evidence="8">
    <location>
        <begin position="1279"/>
        <end position="1301"/>
    </location>
</feature>
<evidence type="ECO:0000313" key="12">
    <source>
        <dbReference type="Proteomes" id="UP001283361"/>
    </source>
</evidence>
<feature type="compositionally biased region" description="Acidic residues" evidence="8">
    <location>
        <begin position="1943"/>
        <end position="1962"/>
    </location>
</feature>
<evidence type="ECO:0000259" key="10">
    <source>
        <dbReference type="PROSITE" id="PS51194"/>
    </source>
</evidence>
<name>A0AAE0YVC6_9GAST</name>
<keyword evidence="6" id="KW-0067">ATP-binding</keyword>
<dbReference type="Pfam" id="PF02732">
    <property type="entry name" value="ERCC4"/>
    <property type="match status" value="1"/>
</dbReference>
<dbReference type="GO" id="GO:0005634">
    <property type="term" value="C:nucleus"/>
    <property type="evidence" value="ECO:0007669"/>
    <property type="project" value="UniProtKB-SubCell"/>
</dbReference>
<dbReference type="GO" id="GO:0000400">
    <property type="term" value="F:four-way junction DNA binding"/>
    <property type="evidence" value="ECO:0007669"/>
    <property type="project" value="TreeGrafter"/>
</dbReference>
<evidence type="ECO:0008006" key="13">
    <source>
        <dbReference type="Google" id="ProtNLM"/>
    </source>
</evidence>
<feature type="compositionally biased region" description="Basic residues" evidence="8">
    <location>
        <begin position="2048"/>
        <end position="2061"/>
    </location>
</feature>
<dbReference type="Gene3D" id="1.10.150.20">
    <property type="entry name" value="5' to 3' exonuclease, C-terminal subdomain"/>
    <property type="match status" value="1"/>
</dbReference>
<dbReference type="GO" id="GO:0043138">
    <property type="term" value="F:3'-5' DNA helicase activity"/>
    <property type="evidence" value="ECO:0007669"/>
    <property type="project" value="InterPro"/>
</dbReference>
<evidence type="ECO:0000256" key="7">
    <source>
        <dbReference type="ARBA" id="ARBA00023242"/>
    </source>
</evidence>
<dbReference type="GO" id="GO:0045003">
    <property type="term" value="P:double-strand break repair via synthesis-dependent strand annealing"/>
    <property type="evidence" value="ECO:0007669"/>
    <property type="project" value="TreeGrafter"/>
</dbReference>
<dbReference type="InterPro" id="IPR044749">
    <property type="entry name" value="FANCM_DEXDc"/>
</dbReference>
<feature type="compositionally biased region" description="Basic and acidic residues" evidence="8">
    <location>
        <begin position="853"/>
        <end position="878"/>
    </location>
</feature>
<feature type="region of interest" description="Disordered" evidence="8">
    <location>
        <begin position="1518"/>
        <end position="1551"/>
    </location>
</feature>
<evidence type="ECO:0000256" key="2">
    <source>
        <dbReference type="ARBA" id="ARBA00009889"/>
    </source>
</evidence>
<dbReference type="PANTHER" id="PTHR14025">
    <property type="entry name" value="FANCONI ANEMIA GROUP M FANCM FAMILY MEMBER"/>
    <property type="match status" value="1"/>
</dbReference>
<dbReference type="SUPFAM" id="SSF52980">
    <property type="entry name" value="Restriction endonuclease-like"/>
    <property type="match status" value="1"/>
</dbReference>
<dbReference type="Proteomes" id="UP001283361">
    <property type="component" value="Unassembled WGS sequence"/>
</dbReference>
<keyword evidence="3" id="KW-0547">Nucleotide-binding</keyword>
<dbReference type="InterPro" id="IPR011335">
    <property type="entry name" value="Restrct_endonuc-II-like"/>
</dbReference>
<feature type="compositionally biased region" description="Acidic residues" evidence="8">
    <location>
        <begin position="2026"/>
        <end position="2043"/>
    </location>
</feature>
<feature type="region of interest" description="Disordered" evidence="8">
    <location>
        <begin position="1922"/>
        <end position="1962"/>
    </location>
</feature>
<feature type="region of interest" description="Disordered" evidence="8">
    <location>
        <begin position="1359"/>
        <end position="1400"/>
    </location>
</feature>
<dbReference type="SMART" id="SM00490">
    <property type="entry name" value="HELICc"/>
    <property type="match status" value="1"/>
</dbReference>
<feature type="region of interest" description="Disordered" evidence="8">
    <location>
        <begin position="1693"/>
        <end position="1724"/>
    </location>
</feature>
<dbReference type="InterPro" id="IPR006935">
    <property type="entry name" value="Helicase/UvrB_N"/>
</dbReference>
<evidence type="ECO:0000256" key="5">
    <source>
        <dbReference type="ARBA" id="ARBA00022806"/>
    </source>
</evidence>
<dbReference type="Pfam" id="PF00271">
    <property type="entry name" value="Helicase_C"/>
    <property type="match status" value="1"/>
</dbReference>
<feature type="region of interest" description="Disordered" evidence="8">
    <location>
        <begin position="1998"/>
        <end position="2065"/>
    </location>
</feature>
<feature type="compositionally biased region" description="Basic residues" evidence="8">
    <location>
        <begin position="1836"/>
        <end position="1845"/>
    </location>
</feature>
<feature type="domain" description="Helicase C-terminal" evidence="10">
    <location>
        <begin position="448"/>
        <end position="618"/>
    </location>
</feature>
<keyword evidence="4" id="KW-0378">Hydrolase</keyword>
<evidence type="ECO:0000256" key="3">
    <source>
        <dbReference type="ARBA" id="ARBA00022741"/>
    </source>
</evidence>
<evidence type="ECO:0000256" key="8">
    <source>
        <dbReference type="SAM" id="MobiDB-lite"/>
    </source>
</evidence>
<dbReference type="GO" id="GO:0036297">
    <property type="term" value="P:interstrand cross-link repair"/>
    <property type="evidence" value="ECO:0007669"/>
    <property type="project" value="TreeGrafter"/>
</dbReference>
<comment type="similarity">
    <text evidence="2">Belongs to the DEAD box helicase family. DEAH subfamily. FANCM sub-subfamily.</text>
</comment>
<dbReference type="InterPro" id="IPR039686">
    <property type="entry name" value="FANCM/Mph1-like_ID"/>
</dbReference>
<dbReference type="InterPro" id="IPR006166">
    <property type="entry name" value="ERCC4_domain"/>
</dbReference>
<dbReference type="EMBL" id="JAWDGP010005328">
    <property type="protein sequence ID" value="KAK3757788.1"/>
    <property type="molecule type" value="Genomic_DNA"/>
</dbReference>
<comment type="subcellular location">
    <subcellularLocation>
        <location evidence="1">Nucleus</location>
    </subcellularLocation>
</comment>
<evidence type="ECO:0000313" key="11">
    <source>
        <dbReference type="EMBL" id="KAK3757788.1"/>
    </source>
</evidence>
<dbReference type="InterPro" id="IPR031879">
    <property type="entry name" value="FANCM-MHF-bd"/>
</dbReference>
<organism evidence="11 12">
    <name type="scientific">Elysia crispata</name>
    <name type="common">lettuce slug</name>
    <dbReference type="NCBI Taxonomy" id="231223"/>
    <lineage>
        <taxon>Eukaryota</taxon>
        <taxon>Metazoa</taxon>
        <taxon>Spiralia</taxon>
        <taxon>Lophotrochozoa</taxon>
        <taxon>Mollusca</taxon>
        <taxon>Gastropoda</taxon>
        <taxon>Heterobranchia</taxon>
        <taxon>Euthyneura</taxon>
        <taxon>Panpulmonata</taxon>
        <taxon>Sacoglossa</taxon>
        <taxon>Placobranchoidea</taxon>
        <taxon>Plakobranchidae</taxon>
        <taxon>Elysia</taxon>
    </lineage>
</organism>
<dbReference type="Gene3D" id="3.40.50.10130">
    <property type="match status" value="1"/>
</dbReference>
<feature type="compositionally biased region" description="Basic and acidic residues" evidence="8">
    <location>
        <begin position="1860"/>
        <end position="1870"/>
    </location>
</feature>
<dbReference type="FunFam" id="3.40.50.300:FF:000861">
    <property type="entry name" value="Fanconi anemia, complementation group M"/>
    <property type="match status" value="1"/>
</dbReference>
<feature type="compositionally biased region" description="Basic residues" evidence="8">
    <location>
        <begin position="902"/>
        <end position="911"/>
    </location>
</feature>
<dbReference type="Gene3D" id="3.40.50.300">
    <property type="entry name" value="P-loop containing nucleotide triphosphate hydrolases"/>
    <property type="match status" value="2"/>
</dbReference>
<dbReference type="CDD" id="cd18033">
    <property type="entry name" value="DEXDc_FANCM"/>
    <property type="match status" value="1"/>
</dbReference>
<dbReference type="Pfam" id="PF04851">
    <property type="entry name" value="ResIII"/>
    <property type="match status" value="1"/>
</dbReference>
<keyword evidence="7" id="KW-0539">Nucleus</keyword>
<dbReference type="GO" id="GO:0005524">
    <property type="term" value="F:ATP binding"/>
    <property type="evidence" value="ECO:0007669"/>
    <property type="project" value="UniProtKB-KW"/>
</dbReference>
<keyword evidence="12" id="KW-1185">Reference proteome</keyword>
<dbReference type="GO" id="GO:0016787">
    <property type="term" value="F:hydrolase activity"/>
    <property type="evidence" value="ECO:0007669"/>
    <property type="project" value="UniProtKB-KW"/>
</dbReference>
<feature type="compositionally biased region" description="Low complexity" evidence="8">
    <location>
        <begin position="1375"/>
        <end position="1390"/>
    </location>
</feature>
<dbReference type="Gene3D" id="1.20.1320.20">
    <property type="entry name" value="hef helicase domain"/>
    <property type="match status" value="1"/>
</dbReference>
<proteinExistence type="inferred from homology"/>
<sequence length="2678" mass="299468">MEFDEQEFSDADDELLAHADLPQGNKDLNYDQGEMNFDDDLELMEEDNPSNISAAADGPHLFSTVDNTASNEGSSGFDITTGKLWIYPTNYPVRDYQYNIVQQALFKNTLVVLPTGLGKTFIAAVVMYNFYRWFPQGKVVFMAPTKPLVAQQMQACYNIMGIPKSDTIEMTGTIHPAVRQRQWKDKRVIFLTPQVMTNDLSRGSCEAKSFKCLVVDEAHKALGNQSYCQVIRELCKFTNSFRVLALSATPGSTLKAVQTVMNNLLVSHIELRTEDSIDIKPYTHERKVEKVVVPLGEELSSIKEQYIQIMTFVTQRLTRSRALYNRQATSLSKFLLLKARDEFRQNPPQNIQPAQRGMVEADFCMAISLYHGYDLLQLHGLRSLYNFLMGLLSGEKGYGRTRAELLRNADFNSVMDKLHHKFAPNANSAGPKPDDEGKVVVGHPKMQVLEKIVVEHFQSYNDKNTATKVVIFSQFRDSVQEIASILNQHQPLVKVMPFIGQSSSGKEIKGFTQKEQLEVMRQFREAGCNTLVSTCVGEEGLDIGDVDLIICFDAHKSPIRLVQRMGRTGRKREGKIVMLVTEGKEEQIYNQSVSSKKSIHKAILNGAKSLRFYPNNPRMVPVSLQPQCHKMYITIPEENKKTQAIKNKRSSFGGKQRQSIPDAIKKQGTSSSSKSKENLFDFEYEEIRKEFALVPTTSKHLSTPTCMVLTNCHKMLSQGSCMDTGVHQSIDLSEWTPWQNRLQKTFFVEHSIQSKHLVKNSQFIEIQRVIGEEEDNYAIEMKQYVNCSFVNQSNITSFLLTPAKVKGAADKENETVSTSLERAAEESKAGPSTSKDIISYVMDSSDSDTQAVHGDREDPSMEKSKEKSHLFTETRNANEENTTNCNRGLPKRKNSLSSSQQFKKKSGKRNSSKSACLMGTPPSSAKSRIRLVKKSKKTLQKRKSALSHLLESKLSAISETRDKDDFENNSQTALEIDVPDHSMNGEVISKAEDTYNENQQSIKLNRKEDNVLSACDGSEERSGAQKQLKLFDLIEGKEHTSSQSKSMMVSESVHFVPPAPSISELDNMMSGLCSAQDFAKLELDKLVQDWGIMSEQNACKNFSQKYTDFSDKTKSNGAKCEISCERISFSSFTLAEKVKFSQQSVVLPVESNISLGCLKSENIGDEQDKTEEKEEIIYPSSPTFKNSGLKGSNSDKIFALQEKSNVSKNHQYDTSFHTNYGNADNPVIISPDKAAQNNKTSTVISLPLRDSQISQNEDCINFSAEESQDCQQALPFSTGQKGAMSPLEISHSPGAEGEENGKQNFSVLSERMVTFDVSIEKERTGMLEKSENKSLGKKQNLSESFITLTQAHDCLLTSSSENSHETACNPTTLNSTSRTISSPSHSFSTTTKDRKNVGNFTTPKKSQISIDNFLSYALNNVEDLHHTQCNDIGLACSTEFQEKNRKELCSKKSVSAFDPKDSQRTPPKSKVFDAVDNSILAQFDLGFDWDEEVIPPTPDKVSPQVSAAMPIVKRPLFSETSNEAEHKKPRTKQQDSSDLSRLPMSTKNNYSTIPLKKEINDSQKFDPQDAEDIQADFDLCAELDDLDPWSDDQSNNSQLHKNVSNQQIKVDPIKSPCPENQELVSTEVGKPLSVNDVVVLTGSPNSSQAADLVFQNYKTDHIISKDISSDCNSSKGETTLSVSVPYNKECKSKPNKLKLSKKMNDSSSDDSNKNKKPTIVSISKGTDQLPLTTVGHCPKNKPSKIRFNLKVPDFSDSDDDIVFLDKIKPSKVSGSDLKSPDRVNFIPAGNPLACNDTSVSRETNGSSLSSPVQSSSACLVKFSPSKSSCSTPLRPHLSKNKRTRSCHKDDGQALTPIRISPERTDHEERSQNISMQRKWLNKEKHSVAFLKKNDLHHKDEPFPKLDADDLDDFEEAVSFQKASKVAAHPVGPKKKLKQKPGFVEEEAEVSGDQASSDEDDIEGEDYDLSFIDNHSETQGPDMQSMYLKSVKNPVPGSRYKLQFNTGGQRHEDIYSQAPEESQGFSEYEEDSFCVGSNEEESEMESPPKKLKKQKSKSKKLKQVSGKRVIRMLDSSSEEEVPPLPMTQEFQTNCSRKVALLSSDDEMDGIKRQKKKMRKIEDDTQNLTGENSVIDIQTCELSQNIVQRHQTLNREIFTLLKENPLDSTNPCSIETEDPGKLFQDGDFNLLDDEWLQELDFPNEQVSKSGKKAEVDPLDLLSKAEKLSSGSHFNEVLQKKASNSEKNHAGKTSPIFERNESFSHRKISLASPSVPTECRLVGNSSSDFCKKSSFDSINNRTNNTSLDGPSSITTSVTVKATLSREERLQKQREKQERFRLKLAGAKQRRGDLNGERSVPEAEVSYSPPQTSLSVPAVDVTILQEEATEKSGINNTFLTVTPKSLSTSMIDPGKDSSKSGKTPNERISFETFRETPLCEASRSIKHGVPSASSENTLQVLVDSREISGAQDIISSLRLKHGIIVTARRLSSCDYIVSNHTAVDRLSWSYFSNSTNRSKLSSRVNEMQALYDRCVLIVEDDRVKSGQDKTKKHVNHTKYLDTTIAYLMQTKVKVYFTGNHDETGSVLAELCQAEARKGRSLNVLASLNDKKEDMLNFVLSIPGVTMPQALNLVHNYRNIIELAFSPVTLIQERGQMMLAAAQSIHKFFRHHFDKQMMPEAKR</sequence>
<feature type="domain" description="Helicase ATP-binding" evidence="9">
    <location>
        <begin position="100"/>
        <end position="268"/>
    </location>
</feature>
<gene>
    <name evidence="11" type="ORF">RRG08_027148</name>
</gene>
<dbReference type="SUPFAM" id="SSF52540">
    <property type="entry name" value="P-loop containing nucleoside triphosphate hydrolases"/>
    <property type="match status" value="1"/>
</dbReference>
<dbReference type="InterPro" id="IPR014001">
    <property type="entry name" value="Helicase_ATP-bd"/>
</dbReference>
<dbReference type="InterPro" id="IPR001650">
    <property type="entry name" value="Helicase_C-like"/>
</dbReference>
<dbReference type="InterPro" id="IPR027417">
    <property type="entry name" value="P-loop_NTPase"/>
</dbReference>
<dbReference type="PANTHER" id="PTHR14025:SF20">
    <property type="entry name" value="FANCONI ANEMIA GROUP M PROTEIN"/>
    <property type="match status" value="1"/>
</dbReference>
<dbReference type="SMART" id="SM00891">
    <property type="entry name" value="ERCC4"/>
    <property type="match status" value="1"/>
</dbReference>
<dbReference type="PROSITE" id="PS51194">
    <property type="entry name" value="HELICASE_CTER"/>
    <property type="match status" value="1"/>
</dbReference>
<feature type="region of interest" description="Disordered" evidence="8">
    <location>
        <begin position="2340"/>
        <end position="2368"/>
    </location>
</feature>
<reference evidence="11" key="1">
    <citation type="journal article" date="2023" name="G3 (Bethesda)">
        <title>A reference genome for the long-term kleptoplast-retaining sea slug Elysia crispata morphotype clarki.</title>
        <authorList>
            <person name="Eastman K.E."/>
            <person name="Pendleton A.L."/>
            <person name="Shaikh M.A."/>
            <person name="Suttiyut T."/>
            <person name="Ogas R."/>
            <person name="Tomko P."/>
            <person name="Gavelis G."/>
            <person name="Widhalm J.R."/>
            <person name="Wisecaver J.H."/>
        </authorList>
    </citation>
    <scope>NUCLEOTIDE SEQUENCE</scope>
    <source>
        <strain evidence="11">ECLA1</strain>
    </source>
</reference>
<protein>
    <recommendedName>
        <fullName evidence="13">Fanconi anemia group M protein</fullName>
    </recommendedName>
</protein>
<feature type="region of interest" description="Disordered" evidence="8">
    <location>
        <begin position="809"/>
        <end position="927"/>
    </location>
</feature>
<dbReference type="GO" id="GO:0004518">
    <property type="term" value="F:nuclease activity"/>
    <property type="evidence" value="ECO:0007669"/>
    <property type="project" value="InterPro"/>
</dbReference>
<feature type="region of interest" description="Disordered" evidence="8">
    <location>
        <begin position="1830"/>
        <end position="1871"/>
    </location>
</feature>
<dbReference type="PROSITE" id="PS51192">
    <property type="entry name" value="HELICASE_ATP_BIND_1"/>
    <property type="match status" value="1"/>
</dbReference>
<dbReference type="Pfam" id="PF16783">
    <property type="entry name" value="FANCM-MHF_bd"/>
    <property type="match status" value="1"/>
</dbReference>
<evidence type="ECO:0000256" key="6">
    <source>
        <dbReference type="ARBA" id="ARBA00022840"/>
    </source>
</evidence>